<protein>
    <recommendedName>
        <fullName evidence="1">Limonene-1,2-epoxide hydrolase domain-containing protein</fullName>
    </recommendedName>
</protein>
<dbReference type="InterPro" id="IPR009959">
    <property type="entry name" value="Cyclase_SnoaL-like"/>
</dbReference>
<dbReference type="Gene3D" id="3.10.450.50">
    <property type="match status" value="1"/>
</dbReference>
<evidence type="ECO:0000313" key="2">
    <source>
        <dbReference type="EMBL" id="SVA78131.1"/>
    </source>
</evidence>
<dbReference type="GO" id="GO:0030638">
    <property type="term" value="P:polyketide metabolic process"/>
    <property type="evidence" value="ECO:0007669"/>
    <property type="project" value="InterPro"/>
</dbReference>
<dbReference type="InterPro" id="IPR013100">
    <property type="entry name" value="LEH"/>
</dbReference>
<gene>
    <name evidence="2" type="ORF">METZ01_LOCUS130985</name>
</gene>
<dbReference type="EMBL" id="UINC01018573">
    <property type="protein sequence ID" value="SVA78131.1"/>
    <property type="molecule type" value="Genomic_DNA"/>
</dbReference>
<dbReference type="AlphaFoldDB" id="A0A381YNC9"/>
<dbReference type="InterPro" id="IPR032710">
    <property type="entry name" value="NTF2-like_dom_sf"/>
</dbReference>
<reference evidence="2" key="1">
    <citation type="submission" date="2018-05" db="EMBL/GenBank/DDBJ databases">
        <authorList>
            <person name="Lanie J.A."/>
            <person name="Ng W.-L."/>
            <person name="Kazmierczak K.M."/>
            <person name="Andrzejewski T.M."/>
            <person name="Davidsen T.M."/>
            <person name="Wayne K.J."/>
            <person name="Tettelin H."/>
            <person name="Glass J.I."/>
            <person name="Rusch D."/>
            <person name="Podicherti R."/>
            <person name="Tsui H.-C.T."/>
            <person name="Winkler M.E."/>
        </authorList>
    </citation>
    <scope>NUCLEOTIDE SEQUENCE</scope>
</reference>
<proteinExistence type="predicted"/>
<organism evidence="2">
    <name type="scientific">marine metagenome</name>
    <dbReference type="NCBI Taxonomy" id="408172"/>
    <lineage>
        <taxon>unclassified sequences</taxon>
        <taxon>metagenomes</taxon>
        <taxon>ecological metagenomes</taxon>
    </lineage>
</organism>
<dbReference type="Pfam" id="PF07858">
    <property type="entry name" value="LEH"/>
    <property type="match status" value="1"/>
</dbReference>
<feature type="domain" description="Limonene-1,2-epoxide hydrolase" evidence="1">
    <location>
        <begin position="3"/>
        <end position="120"/>
    </location>
</feature>
<accession>A0A381YNC9</accession>
<dbReference type="PANTHER" id="PTHR38436">
    <property type="entry name" value="POLYKETIDE CYCLASE SNOAL-LIKE DOMAIN"/>
    <property type="match status" value="1"/>
</dbReference>
<sequence>MNENENIIREFISAWSELNADKLSEFFTEDGIYHNIPMEPVQGREQVKQFIAAFIQPWTSTTWDLLSIASEGDLVIAERLDRTQAGEKSVDLPCVGIFQMEDGKIKSWRDYFDSKTYFDAMS</sequence>
<dbReference type="SUPFAM" id="SSF54427">
    <property type="entry name" value="NTF2-like"/>
    <property type="match status" value="1"/>
</dbReference>
<dbReference type="PANTHER" id="PTHR38436:SF1">
    <property type="entry name" value="ESTER CYCLASE"/>
    <property type="match status" value="1"/>
</dbReference>
<evidence type="ECO:0000259" key="1">
    <source>
        <dbReference type="Pfam" id="PF07858"/>
    </source>
</evidence>
<name>A0A381YNC9_9ZZZZ</name>